<feature type="transmembrane region" description="Helical" evidence="6">
    <location>
        <begin position="51"/>
        <end position="78"/>
    </location>
</feature>
<evidence type="ECO:0000256" key="1">
    <source>
        <dbReference type="ARBA" id="ARBA00004651"/>
    </source>
</evidence>
<organism evidence="7 8">
    <name type="scientific">Brevibacterium yomogidense</name>
    <dbReference type="NCBI Taxonomy" id="946573"/>
    <lineage>
        <taxon>Bacteria</taxon>
        <taxon>Bacillati</taxon>
        <taxon>Actinomycetota</taxon>
        <taxon>Actinomycetes</taxon>
        <taxon>Micrococcales</taxon>
        <taxon>Brevibacteriaceae</taxon>
        <taxon>Brevibacterium</taxon>
    </lineage>
</organism>
<dbReference type="Pfam" id="PF03631">
    <property type="entry name" value="Virul_fac_BrkB"/>
    <property type="match status" value="1"/>
</dbReference>
<feature type="transmembrane region" description="Helical" evidence="6">
    <location>
        <begin position="268"/>
        <end position="294"/>
    </location>
</feature>
<evidence type="ECO:0000256" key="5">
    <source>
        <dbReference type="ARBA" id="ARBA00023136"/>
    </source>
</evidence>
<feature type="transmembrane region" description="Helical" evidence="6">
    <location>
        <begin position="206"/>
        <end position="230"/>
    </location>
</feature>
<evidence type="ECO:0000256" key="6">
    <source>
        <dbReference type="SAM" id="Phobius"/>
    </source>
</evidence>
<dbReference type="PANTHER" id="PTHR30213">
    <property type="entry name" value="INNER MEMBRANE PROTEIN YHJD"/>
    <property type="match status" value="1"/>
</dbReference>
<keyword evidence="5 6" id="KW-0472">Membrane</keyword>
<evidence type="ECO:0000256" key="2">
    <source>
        <dbReference type="ARBA" id="ARBA00022475"/>
    </source>
</evidence>
<dbReference type="AlphaFoldDB" id="A0A1X6XG19"/>
<reference evidence="8" key="1">
    <citation type="submission" date="2017-02" db="EMBL/GenBank/DDBJ databases">
        <authorList>
            <person name="Dridi B."/>
        </authorList>
    </citation>
    <scope>NUCLEOTIDE SEQUENCE [LARGE SCALE GENOMIC DNA]</scope>
    <source>
        <strain evidence="8">B Co 03.10</strain>
    </source>
</reference>
<keyword evidence="2" id="KW-1003">Cell membrane</keyword>
<dbReference type="InterPro" id="IPR017039">
    <property type="entry name" value="Virul_fac_BrkB"/>
</dbReference>
<evidence type="ECO:0000313" key="8">
    <source>
        <dbReference type="Proteomes" id="UP000196581"/>
    </source>
</evidence>
<keyword evidence="8" id="KW-1185">Reference proteome</keyword>
<sequence>MTANPNAADRILTTSKRAAGRGTAQQLMRRPAVAHLRDTLTRYGQRLGNQFAAAITYFLVLALVPILMFAFSALGFFLEIVRPDLMTAATEQISAMGGSAAVVDMLQQFLSGWRGVGIVAIISALYTAQGFIGNLKDAVRSQLSDDGVQKDEDGFVPRVVNNTITLLVILVGAGLAVSLSIVSTSLRSVIVAWLELPGWMDPVFQLVPIVVMAATFWLLLFLVFTLLPSAPIPVGTKRKGSLVGAIVLAIIVQFATILIDMFSGSPSAALFGPVIAIMLSLNIVARILLMVAAWMGTAGDDSMFHTVATAPAPADDPRIGPAEDRPTETIGALITASALIGLTLIGFNRYQSRTDSASGRR</sequence>
<proteinExistence type="predicted"/>
<dbReference type="PANTHER" id="PTHR30213:SF1">
    <property type="entry name" value="INNER MEMBRANE PROTEIN YHJD"/>
    <property type="match status" value="1"/>
</dbReference>
<dbReference type="GO" id="GO:0005886">
    <property type="term" value="C:plasma membrane"/>
    <property type="evidence" value="ECO:0007669"/>
    <property type="project" value="UniProtKB-SubCell"/>
</dbReference>
<dbReference type="RefSeq" id="WP_087007148.1">
    <property type="nucleotide sequence ID" value="NZ_FWFF01000014.1"/>
</dbReference>
<gene>
    <name evidence="7" type="ORF">FM105_08275</name>
</gene>
<feature type="transmembrane region" description="Helical" evidence="6">
    <location>
        <begin position="164"/>
        <end position="186"/>
    </location>
</feature>
<evidence type="ECO:0000313" key="7">
    <source>
        <dbReference type="EMBL" id="SLM98108.1"/>
    </source>
</evidence>
<name>A0A1X6XG19_9MICO</name>
<evidence type="ECO:0000256" key="3">
    <source>
        <dbReference type="ARBA" id="ARBA00022692"/>
    </source>
</evidence>
<feature type="transmembrane region" description="Helical" evidence="6">
    <location>
        <begin position="242"/>
        <end position="262"/>
    </location>
</feature>
<keyword evidence="3 6" id="KW-0812">Transmembrane</keyword>
<dbReference type="Proteomes" id="UP000196581">
    <property type="component" value="Unassembled WGS sequence"/>
</dbReference>
<protein>
    <submittedName>
        <fullName evidence="7">COG1295: Predicted membrane protein</fullName>
    </submittedName>
</protein>
<keyword evidence="4 6" id="KW-1133">Transmembrane helix</keyword>
<accession>A0A1X6XG19</accession>
<feature type="transmembrane region" description="Helical" evidence="6">
    <location>
        <begin position="112"/>
        <end position="132"/>
    </location>
</feature>
<evidence type="ECO:0000256" key="4">
    <source>
        <dbReference type="ARBA" id="ARBA00022989"/>
    </source>
</evidence>
<comment type="subcellular location">
    <subcellularLocation>
        <location evidence="1">Cell membrane</location>
        <topology evidence="1">Multi-pass membrane protein</topology>
    </subcellularLocation>
</comment>
<dbReference type="EMBL" id="FWFF01000014">
    <property type="protein sequence ID" value="SLM98108.1"/>
    <property type="molecule type" value="Genomic_DNA"/>
</dbReference>